<dbReference type="RefSeq" id="WP_076325277.1">
    <property type="nucleotide sequence ID" value="NZ_MRTF01000010.1"/>
</dbReference>
<gene>
    <name evidence="3" type="ORF">BK123_26100</name>
</gene>
<dbReference type="PANTHER" id="PTHR37804">
    <property type="entry name" value="CDAA REGULATORY PROTEIN CDAR"/>
    <property type="match status" value="1"/>
</dbReference>
<reference evidence="3 4" key="1">
    <citation type="submission" date="2016-11" db="EMBL/GenBank/DDBJ databases">
        <title>Paenibacillus species isolates.</title>
        <authorList>
            <person name="Beno S.M."/>
        </authorList>
    </citation>
    <scope>NUCLEOTIDE SEQUENCE [LARGE SCALE GENOMIC DNA]</scope>
    <source>
        <strain evidence="3 4">FSL F4-0100</strain>
    </source>
</reference>
<accession>A0A1R1AUL5</accession>
<dbReference type="EMBL" id="MRTF01000010">
    <property type="protein sequence ID" value="OME89251.1"/>
    <property type="molecule type" value="Genomic_DNA"/>
</dbReference>
<dbReference type="Gene3D" id="2.170.120.30">
    <property type="match status" value="2"/>
</dbReference>
<dbReference type="AlphaFoldDB" id="A0A1R1AUL5"/>
<dbReference type="InterPro" id="IPR053154">
    <property type="entry name" value="c-di-AMP_regulator"/>
</dbReference>
<comment type="caution">
    <text evidence="3">The sequence shown here is derived from an EMBL/GenBank/DDBJ whole genome shotgun (WGS) entry which is preliminary data.</text>
</comment>
<evidence type="ECO:0000313" key="4">
    <source>
        <dbReference type="Proteomes" id="UP000187074"/>
    </source>
</evidence>
<sequence length="490" mass="51873">MDKWIKNNTASKLIALAVSILLWAMVHMDSGAPAPPTTFYDTKVIAGVKIQTYGFDDSEYALTGIDKDRVNLEVRGKKSNISLLTDDYKVKLDLSNVREPGTHTLPLTYSIPSGVEMVSMEPSAVTVTVEPRVSKSVTVSIGTKGEPAKDYRAGTPVLIDPRQVTVTLPESSMANLGQVKGNVELDGAKEKITEKRVKLTAYDKEGNAMEDAVIEPATVAAEVPIEPAFVTLPLELQYTGRLPEGFVLSKVEQKVKEVKLFGSKEALAGAETYIEATINLGEVRNSGTTVLTADLTPPEGFEKIEPSSVTVDVTAVSHGERLITGIPITLKGVASGLDAVITDPKMQTISLTLTGAPDLLNSLEPTDIGAEANATSMKAGVHEIPLQITLPNFISRTDQERPVIKVELKDNSKPVTTEPDSSKNEGTDTDKPVSPGTGSGTGTGTDQGETPETPPTHEETDNTGSGENPSHPPGDGSNDGATGSETSNDG</sequence>
<feature type="compositionally biased region" description="Polar residues" evidence="1">
    <location>
        <begin position="479"/>
        <end position="490"/>
    </location>
</feature>
<organism evidence="3 4">
    <name type="scientific">Paenibacillus lautus</name>
    <name type="common">Bacillus lautus</name>
    <dbReference type="NCBI Taxonomy" id="1401"/>
    <lineage>
        <taxon>Bacteria</taxon>
        <taxon>Bacillati</taxon>
        <taxon>Bacillota</taxon>
        <taxon>Bacilli</taxon>
        <taxon>Bacillales</taxon>
        <taxon>Paenibacillaceae</taxon>
        <taxon>Paenibacillus</taxon>
    </lineage>
</organism>
<protein>
    <recommendedName>
        <fullName evidence="5">YbbR-like domain-containing protein</fullName>
    </recommendedName>
</protein>
<evidence type="ECO:0000256" key="1">
    <source>
        <dbReference type="SAM" id="MobiDB-lite"/>
    </source>
</evidence>
<feature type="chain" id="PRO_5039561069" description="YbbR-like domain-containing protein" evidence="2">
    <location>
        <begin position="29"/>
        <end position="490"/>
    </location>
</feature>
<name>A0A1R1AUL5_PAELA</name>
<feature type="region of interest" description="Disordered" evidence="1">
    <location>
        <begin position="405"/>
        <end position="490"/>
    </location>
</feature>
<dbReference type="OrthoDB" id="1013291at2"/>
<evidence type="ECO:0000313" key="3">
    <source>
        <dbReference type="EMBL" id="OME89251.1"/>
    </source>
</evidence>
<feature type="compositionally biased region" description="Basic and acidic residues" evidence="1">
    <location>
        <begin position="420"/>
        <end position="431"/>
    </location>
</feature>
<proteinExistence type="predicted"/>
<dbReference type="InterPro" id="IPR012505">
    <property type="entry name" value="YbbR"/>
</dbReference>
<dbReference type="STRING" id="1401.BK123_26100"/>
<evidence type="ECO:0008006" key="5">
    <source>
        <dbReference type="Google" id="ProtNLM"/>
    </source>
</evidence>
<dbReference type="PANTHER" id="PTHR37804:SF1">
    <property type="entry name" value="CDAA REGULATORY PROTEIN CDAR"/>
    <property type="match status" value="1"/>
</dbReference>
<feature type="signal peptide" evidence="2">
    <location>
        <begin position="1"/>
        <end position="28"/>
    </location>
</feature>
<dbReference type="Proteomes" id="UP000187074">
    <property type="component" value="Unassembled WGS sequence"/>
</dbReference>
<dbReference type="Pfam" id="PF07949">
    <property type="entry name" value="YbbR"/>
    <property type="match status" value="3"/>
</dbReference>
<dbReference type="Gene3D" id="2.170.120.40">
    <property type="entry name" value="YbbR-like domain"/>
    <property type="match status" value="2"/>
</dbReference>
<evidence type="ECO:0000256" key="2">
    <source>
        <dbReference type="SAM" id="SignalP"/>
    </source>
</evidence>
<keyword evidence="2" id="KW-0732">Signal</keyword>